<proteinExistence type="predicted"/>
<dbReference type="AlphaFoldDB" id="A0A4C1SMF0"/>
<keyword evidence="2" id="KW-1185">Reference proteome</keyword>
<evidence type="ECO:0000313" key="1">
    <source>
        <dbReference type="EMBL" id="GBP03165.1"/>
    </source>
</evidence>
<accession>A0A4C1SMF0</accession>
<reference evidence="1 2" key="1">
    <citation type="journal article" date="2019" name="Commun. Biol.">
        <title>The bagworm genome reveals a unique fibroin gene that provides high tensile strength.</title>
        <authorList>
            <person name="Kono N."/>
            <person name="Nakamura H."/>
            <person name="Ohtoshi R."/>
            <person name="Tomita M."/>
            <person name="Numata K."/>
            <person name="Arakawa K."/>
        </authorList>
    </citation>
    <scope>NUCLEOTIDE SEQUENCE [LARGE SCALE GENOMIC DNA]</scope>
</reference>
<name>A0A4C1SMF0_EUMVA</name>
<dbReference type="EMBL" id="BGZK01000009">
    <property type="protein sequence ID" value="GBP03165.1"/>
    <property type="molecule type" value="Genomic_DNA"/>
</dbReference>
<gene>
    <name evidence="1" type="ORF">EVAR_2617_1</name>
</gene>
<organism evidence="1 2">
    <name type="scientific">Eumeta variegata</name>
    <name type="common">Bagworm moth</name>
    <name type="synonym">Eumeta japonica</name>
    <dbReference type="NCBI Taxonomy" id="151549"/>
    <lineage>
        <taxon>Eukaryota</taxon>
        <taxon>Metazoa</taxon>
        <taxon>Ecdysozoa</taxon>
        <taxon>Arthropoda</taxon>
        <taxon>Hexapoda</taxon>
        <taxon>Insecta</taxon>
        <taxon>Pterygota</taxon>
        <taxon>Neoptera</taxon>
        <taxon>Endopterygota</taxon>
        <taxon>Lepidoptera</taxon>
        <taxon>Glossata</taxon>
        <taxon>Ditrysia</taxon>
        <taxon>Tineoidea</taxon>
        <taxon>Psychidae</taxon>
        <taxon>Oiketicinae</taxon>
        <taxon>Eumeta</taxon>
    </lineage>
</organism>
<evidence type="ECO:0000313" key="2">
    <source>
        <dbReference type="Proteomes" id="UP000299102"/>
    </source>
</evidence>
<sequence length="88" mass="10076">MRTRETLRLECFERKLCLVQSISNRTIADRARLYSNPGGAKQRSEAIYRCLAAFLRFGPRDLDVGGAWEVVGLSIYHVRRVCDVHHAV</sequence>
<comment type="caution">
    <text evidence="1">The sequence shown here is derived from an EMBL/GenBank/DDBJ whole genome shotgun (WGS) entry which is preliminary data.</text>
</comment>
<protein>
    <submittedName>
        <fullName evidence="1">Uncharacterized protein</fullName>
    </submittedName>
</protein>
<dbReference type="Proteomes" id="UP000299102">
    <property type="component" value="Unassembled WGS sequence"/>
</dbReference>